<accession>A0A0F9V9W0</accession>
<protein>
    <submittedName>
        <fullName evidence="1">Uncharacterized protein</fullName>
    </submittedName>
</protein>
<sequence length="210" mass="22482">MSSGLECDIVGLTDGRWFYILENPGASKNAFDWRADDPSVGGPFGSEEAAMKGLMRKHQNPGGYNSYEITVEEAIADPILKKNLEKALGRDLEFPPLPDAPVEIGAILYGSYQIRTPHGSILRFSGNEDGSAMVKCTESFSQSAKVLGTGGISARRDAAGIVVAIQGDLPDEVLPALKEIASARGGQVYPGEMMVIQKLLPPEDDLSPEM</sequence>
<evidence type="ECO:0000313" key="1">
    <source>
        <dbReference type="EMBL" id="KKO01956.1"/>
    </source>
</evidence>
<proteinExistence type="predicted"/>
<reference evidence="1" key="1">
    <citation type="journal article" date="2015" name="Nature">
        <title>Complex archaea that bridge the gap between prokaryotes and eukaryotes.</title>
        <authorList>
            <person name="Spang A."/>
            <person name="Saw J.H."/>
            <person name="Jorgensen S.L."/>
            <person name="Zaremba-Niedzwiedzka K."/>
            <person name="Martijn J."/>
            <person name="Lind A.E."/>
            <person name="van Eijk R."/>
            <person name="Schleper C."/>
            <person name="Guy L."/>
            <person name="Ettema T.J."/>
        </authorList>
    </citation>
    <scope>NUCLEOTIDE SEQUENCE</scope>
</reference>
<dbReference type="AlphaFoldDB" id="A0A0F9V9W0"/>
<comment type="caution">
    <text evidence="1">The sequence shown here is derived from an EMBL/GenBank/DDBJ whole genome shotgun (WGS) entry which is preliminary data.</text>
</comment>
<dbReference type="EMBL" id="LAZR01000033">
    <property type="protein sequence ID" value="KKO01956.1"/>
    <property type="molecule type" value="Genomic_DNA"/>
</dbReference>
<name>A0A0F9V9W0_9ZZZZ</name>
<gene>
    <name evidence="1" type="ORF">LCGC14_0113110</name>
</gene>
<organism evidence="1">
    <name type="scientific">marine sediment metagenome</name>
    <dbReference type="NCBI Taxonomy" id="412755"/>
    <lineage>
        <taxon>unclassified sequences</taxon>
        <taxon>metagenomes</taxon>
        <taxon>ecological metagenomes</taxon>
    </lineage>
</organism>